<protein>
    <submittedName>
        <fullName evidence="2">Thiol-disulfide isomerase-like thioredoxin</fullName>
    </submittedName>
</protein>
<sequence length="184" mass="18883">MAVLVAAVVVVGAVALANLVFTFGVVRRLREHTELLNRLGEGGLSGRNLLGPGRQAGPYTATAVDGTRVSGDGPDSPTLVGFFSLGCEPCTVKRPLFADAAREHPGGRDRVLAVVVGDDGDGDVSAYLDELTPVSRVVRELPTGELPTAFRVDAYPAFALVDADGTVLASGSAVPDATAIGTQV</sequence>
<keyword evidence="2" id="KW-0413">Isomerase</keyword>
<dbReference type="PROSITE" id="PS51352">
    <property type="entry name" value="THIOREDOXIN_2"/>
    <property type="match status" value="1"/>
</dbReference>
<name>A0A010YRI2_9ACTN</name>
<dbReference type="AlphaFoldDB" id="A0A010YRI2"/>
<feature type="domain" description="Thioredoxin" evidence="1">
    <location>
        <begin position="50"/>
        <end position="184"/>
    </location>
</feature>
<dbReference type="InterPro" id="IPR013766">
    <property type="entry name" value="Thioredoxin_domain"/>
</dbReference>
<dbReference type="GO" id="GO:0016853">
    <property type="term" value="F:isomerase activity"/>
    <property type="evidence" value="ECO:0007669"/>
    <property type="project" value="UniProtKB-KW"/>
</dbReference>
<organism evidence="2 3">
    <name type="scientific">Cryptosporangium arvum DSM 44712</name>
    <dbReference type="NCBI Taxonomy" id="927661"/>
    <lineage>
        <taxon>Bacteria</taxon>
        <taxon>Bacillati</taxon>
        <taxon>Actinomycetota</taxon>
        <taxon>Actinomycetes</taxon>
        <taxon>Cryptosporangiales</taxon>
        <taxon>Cryptosporangiaceae</taxon>
        <taxon>Cryptosporangium</taxon>
    </lineage>
</organism>
<dbReference type="PATRIC" id="fig|927661.3.peg.3975"/>
<accession>A0A010YRI2</accession>
<dbReference type="EMBL" id="JFBT01000001">
    <property type="protein sequence ID" value="EXG82800.1"/>
    <property type="molecule type" value="Genomic_DNA"/>
</dbReference>
<dbReference type="HOGENOM" id="CLU_124855_1_0_11"/>
<evidence type="ECO:0000259" key="1">
    <source>
        <dbReference type="PROSITE" id="PS51352"/>
    </source>
</evidence>
<keyword evidence="3" id="KW-1185">Reference proteome</keyword>
<dbReference type="PROSITE" id="PS00194">
    <property type="entry name" value="THIOREDOXIN_1"/>
    <property type="match status" value="1"/>
</dbReference>
<proteinExistence type="predicted"/>
<evidence type="ECO:0000313" key="3">
    <source>
        <dbReference type="Proteomes" id="UP000021053"/>
    </source>
</evidence>
<comment type="caution">
    <text evidence="2">The sequence shown here is derived from an EMBL/GenBank/DDBJ whole genome shotgun (WGS) entry which is preliminary data.</text>
</comment>
<evidence type="ECO:0000313" key="2">
    <source>
        <dbReference type="EMBL" id="EXG82800.1"/>
    </source>
</evidence>
<dbReference type="Gene3D" id="3.40.30.10">
    <property type="entry name" value="Glutaredoxin"/>
    <property type="match status" value="1"/>
</dbReference>
<reference evidence="2 3" key="1">
    <citation type="submission" date="2013-07" db="EMBL/GenBank/DDBJ databases">
        <authorList>
            <consortium name="DOE Joint Genome Institute"/>
            <person name="Eisen J."/>
            <person name="Huntemann M."/>
            <person name="Han J."/>
            <person name="Chen A."/>
            <person name="Kyrpides N."/>
            <person name="Mavromatis K."/>
            <person name="Markowitz V."/>
            <person name="Palaniappan K."/>
            <person name="Ivanova N."/>
            <person name="Schaumberg A."/>
            <person name="Pati A."/>
            <person name="Liolios K."/>
            <person name="Nordberg H.P."/>
            <person name="Cantor M.N."/>
            <person name="Hua S.X."/>
            <person name="Woyke T."/>
        </authorList>
    </citation>
    <scope>NUCLEOTIDE SEQUENCE [LARGE SCALE GENOMIC DNA]</scope>
    <source>
        <strain evidence="2 3">DSM 44712</strain>
    </source>
</reference>
<gene>
    <name evidence="2" type="ORF">CryarDRAFT_4001</name>
</gene>
<dbReference type="InterPro" id="IPR036249">
    <property type="entry name" value="Thioredoxin-like_sf"/>
</dbReference>
<dbReference type="RefSeq" id="WP_063725733.1">
    <property type="nucleotide sequence ID" value="NZ_KK073874.1"/>
</dbReference>
<dbReference type="InterPro" id="IPR017937">
    <property type="entry name" value="Thioredoxin_CS"/>
</dbReference>
<dbReference type="SUPFAM" id="SSF52833">
    <property type="entry name" value="Thioredoxin-like"/>
    <property type="match status" value="1"/>
</dbReference>
<dbReference type="OrthoDB" id="128449at2"/>
<dbReference type="Proteomes" id="UP000021053">
    <property type="component" value="Unassembled WGS sequence"/>
</dbReference>